<dbReference type="Gene3D" id="3.40.50.10900">
    <property type="entry name" value="PAC-like subunit"/>
    <property type="match status" value="1"/>
</dbReference>
<dbReference type="KEGG" id="harc:HARCEL1_05950"/>
<dbReference type="EMBL" id="CP028858">
    <property type="protein sequence ID" value="AWB27276.1"/>
    <property type="molecule type" value="Genomic_DNA"/>
</dbReference>
<dbReference type="PANTHER" id="PTHR35610">
    <property type="entry name" value="3-ISOPROPYLMALATE DEHYDRATASE-RELATED"/>
    <property type="match status" value="1"/>
</dbReference>
<accession>A0A2R4X0H3</accession>
<dbReference type="PANTHER" id="PTHR35610:SF8">
    <property type="entry name" value="3-ISOPROPYLMALATE DEHYDRATASE"/>
    <property type="match status" value="1"/>
</dbReference>
<organism evidence="2 3">
    <name type="scientific">Halococcoides cellulosivorans</name>
    <dbReference type="NCBI Taxonomy" id="1679096"/>
    <lineage>
        <taxon>Archaea</taxon>
        <taxon>Methanobacteriati</taxon>
        <taxon>Methanobacteriota</taxon>
        <taxon>Stenosarchaea group</taxon>
        <taxon>Halobacteria</taxon>
        <taxon>Halobacteriales</taxon>
        <taxon>Haloarculaceae</taxon>
        <taxon>Halococcoides</taxon>
    </lineage>
</organism>
<dbReference type="AlphaFoldDB" id="A0A2R4X0H3"/>
<dbReference type="RefSeq" id="WP_108381645.1">
    <property type="nucleotide sequence ID" value="NZ_CP028858.1"/>
</dbReference>
<dbReference type="GeneID" id="36512031"/>
<reference evidence="2 3" key="1">
    <citation type="submission" date="2018-04" db="EMBL/GenBank/DDBJ databases">
        <title>Halococcoides cellulosivorans gen. nov., sp. nov., an extremely halophilic cellulose-utilizing haloarchaeon from hypersaline lakes.</title>
        <authorList>
            <person name="Sorokin D.Y."/>
            <person name="Toshchakov S.V."/>
            <person name="Samarov N.I."/>
            <person name="Korzhenkov A."/>
            <person name="Kublanov I.V."/>
        </authorList>
    </citation>
    <scope>NUCLEOTIDE SEQUENCE [LARGE SCALE GENOMIC DNA]</scope>
    <source>
        <strain evidence="2 3">HArcel1</strain>
    </source>
</reference>
<dbReference type="InterPro" id="IPR038389">
    <property type="entry name" value="PSMG2_sf"/>
</dbReference>
<proteinExistence type="predicted"/>
<sequence length="255" mass="26644">MAHVDVHAGIDLSGGVLIDGLPGQGLVGKIAADHLVESLDLAHVGTCHCDGLPEVATYRTETTTVRAPVRIHADESGDVIVLQSDVPVSPSTAEDFAACLTQFLDDEDILPLYVSGKGVENGDSVDDIDSVEDVDDRQVIGVATGDASGFLTDLDVDDPADSGAITGPTGALLYAAIRQSVDAVGIIVETTPQFPDPEAARQFLDRAIVPITGIGLETESLIEQAEEIGEARERLAREMSQGGDESSSVQPIGFQ</sequence>
<evidence type="ECO:0000313" key="3">
    <source>
        <dbReference type="Proteomes" id="UP000244727"/>
    </source>
</evidence>
<dbReference type="SUPFAM" id="SSF159659">
    <property type="entry name" value="Cgl1923-like"/>
    <property type="match status" value="1"/>
</dbReference>
<feature type="compositionally biased region" description="Polar residues" evidence="1">
    <location>
        <begin position="243"/>
        <end position="255"/>
    </location>
</feature>
<dbReference type="InterPro" id="IPR019151">
    <property type="entry name" value="Proteasome_assmbl_chaperone_2"/>
</dbReference>
<evidence type="ECO:0000256" key="1">
    <source>
        <dbReference type="SAM" id="MobiDB-lite"/>
    </source>
</evidence>
<name>A0A2R4X0H3_9EURY</name>
<gene>
    <name evidence="2" type="ORF">HARCEL1_05950</name>
</gene>
<dbReference type="Proteomes" id="UP000244727">
    <property type="component" value="Chromosome"/>
</dbReference>
<dbReference type="Pfam" id="PF09754">
    <property type="entry name" value="PAC2"/>
    <property type="match status" value="1"/>
</dbReference>
<protein>
    <submittedName>
        <fullName evidence="2">3-isopropylmalate dehydratase</fullName>
    </submittedName>
</protein>
<keyword evidence="3" id="KW-1185">Reference proteome</keyword>
<evidence type="ECO:0000313" key="2">
    <source>
        <dbReference type="EMBL" id="AWB27276.1"/>
    </source>
</evidence>
<feature type="region of interest" description="Disordered" evidence="1">
    <location>
        <begin position="235"/>
        <end position="255"/>
    </location>
</feature>